<evidence type="ECO:0000256" key="3">
    <source>
        <dbReference type="ARBA" id="ARBA00029454"/>
    </source>
</evidence>
<dbReference type="PANTHER" id="PTHR45527">
    <property type="entry name" value="NONRIBOSOMAL PEPTIDE SYNTHETASE"/>
    <property type="match status" value="1"/>
</dbReference>
<reference evidence="6" key="1">
    <citation type="submission" date="2019-04" db="EMBL/GenBank/DDBJ databases">
        <title>Friends and foes A comparative genomics studyof 23 Aspergillus species from section Flavi.</title>
        <authorList>
            <consortium name="DOE Joint Genome Institute"/>
            <person name="Kjaerbolling I."/>
            <person name="Vesth T."/>
            <person name="Frisvad J.C."/>
            <person name="Nybo J.L."/>
            <person name="Theobald S."/>
            <person name="Kildgaard S."/>
            <person name="Isbrandt T."/>
            <person name="Kuo A."/>
            <person name="Sato A."/>
            <person name="Lyhne E.K."/>
            <person name="Kogle M.E."/>
            <person name="Wiebenga A."/>
            <person name="Kun R.S."/>
            <person name="Lubbers R.J."/>
            <person name="Makela M.R."/>
            <person name="Barry K."/>
            <person name="Chovatia M."/>
            <person name="Clum A."/>
            <person name="Daum C."/>
            <person name="Haridas S."/>
            <person name="He G."/>
            <person name="LaButti K."/>
            <person name="Lipzen A."/>
            <person name="Mondo S."/>
            <person name="Riley R."/>
            <person name="Salamov A."/>
            <person name="Simmons B.A."/>
            <person name="Magnuson J.K."/>
            <person name="Henrissat B."/>
            <person name="Mortensen U.H."/>
            <person name="Larsen T.O."/>
            <person name="Devries R.P."/>
            <person name="Grigoriev I.V."/>
            <person name="Machida M."/>
            <person name="Baker S.E."/>
            <person name="Andersen M.R."/>
        </authorList>
    </citation>
    <scope>NUCLEOTIDE SEQUENCE [LARGE SCALE GENOMIC DNA]</scope>
    <source>
        <strain evidence="6">CBS 553.77</strain>
    </source>
</reference>
<dbReference type="GO" id="GO:0044550">
    <property type="term" value="P:secondary metabolite biosynthetic process"/>
    <property type="evidence" value="ECO:0007669"/>
    <property type="project" value="TreeGrafter"/>
</dbReference>
<evidence type="ECO:0000259" key="4">
    <source>
        <dbReference type="Pfam" id="PF00501"/>
    </source>
</evidence>
<keyword evidence="6" id="KW-1185">Reference proteome</keyword>
<dbReference type="PANTHER" id="PTHR45527:SF12">
    <property type="entry name" value="NONRIBOSOMAL PEPTIDE SYNTHETASE IVOA"/>
    <property type="match status" value="1"/>
</dbReference>
<protein>
    <recommendedName>
        <fullName evidence="4">AMP-dependent synthetase/ligase domain-containing protein</fullName>
    </recommendedName>
</protein>
<keyword evidence="1" id="KW-0596">Phosphopantetheine</keyword>
<comment type="similarity">
    <text evidence="3">Belongs to the NRP synthetase family.</text>
</comment>
<gene>
    <name evidence="5" type="ORF">BDV28DRAFT_152504</name>
</gene>
<dbReference type="Proteomes" id="UP000327118">
    <property type="component" value="Unassembled WGS sequence"/>
</dbReference>
<dbReference type="EMBL" id="ML739403">
    <property type="protein sequence ID" value="KAE8348773.1"/>
    <property type="molecule type" value="Genomic_DNA"/>
</dbReference>
<evidence type="ECO:0000313" key="5">
    <source>
        <dbReference type="EMBL" id="KAE8348773.1"/>
    </source>
</evidence>
<dbReference type="Gene3D" id="3.40.50.12780">
    <property type="entry name" value="N-terminal domain of ligase-like"/>
    <property type="match status" value="2"/>
</dbReference>
<accession>A0A5N6YV55</accession>
<keyword evidence="2" id="KW-0597">Phosphoprotein</keyword>
<dbReference type="GO" id="GO:0005737">
    <property type="term" value="C:cytoplasm"/>
    <property type="evidence" value="ECO:0007669"/>
    <property type="project" value="TreeGrafter"/>
</dbReference>
<evidence type="ECO:0000256" key="1">
    <source>
        <dbReference type="ARBA" id="ARBA00022450"/>
    </source>
</evidence>
<organism evidence="5 6">
    <name type="scientific">Aspergillus coremiiformis</name>
    <dbReference type="NCBI Taxonomy" id="138285"/>
    <lineage>
        <taxon>Eukaryota</taxon>
        <taxon>Fungi</taxon>
        <taxon>Dikarya</taxon>
        <taxon>Ascomycota</taxon>
        <taxon>Pezizomycotina</taxon>
        <taxon>Eurotiomycetes</taxon>
        <taxon>Eurotiomycetidae</taxon>
        <taxon>Eurotiales</taxon>
        <taxon>Aspergillaceae</taxon>
        <taxon>Aspergillus</taxon>
        <taxon>Aspergillus subgen. Circumdati</taxon>
    </lineage>
</organism>
<dbReference type="InterPro" id="IPR000873">
    <property type="entry name" value="AMP-dep_synth/lig_dom"/>
</dbReference>
<dbReference type="Pfam" id="PF00501">
    <property type="entry name" value="AMP-binding"/>
    <property type="match status" value="1"/>
</dbReference>
<dbReference type="GO" id="GO:0031177">
    <property type="term" value="F:phosphopantetheine binding"/>
    <property type="evidence" value="ECO:0007669"/>
    <property type="project" value="TreeGrafter"/>
</dbReference>
<dbReference type="SUPFAM" id="SSF56801">
    <property type="entry name" value="Acetyl-CoA synthetase-like"/>
    <property type="match status" value="1"/>
</dbReference>
<dbReference type="OrthoDB" id="4510984at2759"/>
<sequence length="271" mass="29471">MLVLALASIIQSLEKAVVELEMLSELDQQKLSQWNRAVPVPLESCLHDIISHHCHSQPDAPAVVSWDGLLTYRELDGLLSTLAGQLHAAGVGPEVFVPVCFARCKWMLVAMLGIIKAGSAFCTLDPSYPHSRLTEICRALKLTVILTTVNNCPQADRLRVPLSTVCPSNALYTVFTSGSTGTSKGIILHFVSYAFDLSIFEILTALTAGVSLAILSEEARITELPRAIRELQATWAFLISIIAHLYRVEDFPSLRTLSLGGEAISSLDVAM</sequence>
<dbReference type="AlphaFoldDB" id="A0A5N6YV55"/>
<feature type="domain" description="AMP-dependent synthetase/ligase" evidence="4">
    <location>
        <begin position="52"/>
        <end position="152"/>
    </location>
</feature>
<dbReference type="InterPro" id="IPR042099">
    <property type="entry name" value="ANL_N_sf"/>
</dbReference>
<evidence type="ECO:0000256" key="2">
    <source>
        <dbReference type="ARBA" id="ARBA00022553"/>
    </source>
</evidence>
<dbReference type="GO" id="GO:0043041">
    <property type="term" value="P:amino acid activation for nonribosomal peptide biosynthetic process"/>
    <property type="evidence" value="ECO:0007669"/>
    <property type="project" value="TreeGrafter"/>
</dbReference>
<name>A0A5N6YV55_9EURO</name>
<proteinExistence type="inferred from homology"/>
<evidence type="ECO:0000313" key="6">
    <source>
        <dbReference type="Proteomes" id="UP000327118"/>
    </source>
</evidence>